<keyword evidence="4" id="KW-1185">Reference proteome</keyword>
<dbReference type="SUPFAM" id="SSF55120">
    <property type="entry name" value="Pseudouridine synthase"/>
    <property type="match status" value="1"/>
</dbReference>
<sequence length="238" mass="26929">NEETPFIFNATVSILDRGDNHVVVSKPSAVICHRSDWTGRRNRKKESIITSEEVPMLQRVREAVGEKVNLVHRLDRGASGCLLFSFAKSDKDGGNATAIMQECMTNDSSSTSDTHKTYIAIVRGEGLLKGRDFRQEGWFEVDRPIKDESGNLKNATSYFRFIAGQDDGNGTRPRASLVLARIKTGRWHQIRKHLNGLSHPIIGDSTHGISKTNREWIEKWDLKRERICLHLLKLELPP</sequence>
<dbReference type="OrthoDB" id="424794at2759"/>
<organism evidence="3 4">
    <name type="scientific">Fragilariopsis cylindrus CCMP1102</name>
    <dbReference type="NCBI Taxonomy" id="635003"/>
    <lineage>
        <taxon>Eukaryota</taxon>
        <taxon>Sar</taxon>
        <taxon>Stramenopiles</taxon>
        <taxon>Ochrophyta</taxon>
        <taxon>Bacillariophyta</taxon>
        <taxon>Bacillariophyceae</taxon>
        <taxon>Bacillariophycidae</taxon>
        <taxon>Bacillariales</taxon>
        <taxon>Bacillariaceae</taxon>
        <taxon>Fragilariopsis</taxon>
    </lineage>
</organism>
<evidence type="ECO:0000313" key="4">
    <source>
        <dbReference type="Proteomes" id="UP000095751"/>
    </source>
</evidence>
<dbReference type="Gene3D" id="3.30.2350.10">
    <property type="entry name" value="Pseudouridine synthase"/>
    <property type="match status" value="1"/>
</dbReference>
<evidence type="ECO:0000256" key="1">
    <source>
        <dbReference type="ARBA" id="ARBA00010876"/>
    </source>
</evidence>
<feature type="non-terminal residue" evidence="3">
    <location>
        <position position="1"/>
    </location>
</feature>
<dbReference type="GO" id="GO:0003723">
    <property type="term" value="F:RNA binding"/>
    <property type="evidence" value="ECO:0007669"/>
    <property type="project" value="InterPro"/>
</dbReference>
<dbReference type="Proteomes" id="UP000095751">
    <property type="component" value="Unassembled WGS sequence"/>
</dbReference>
<dbReference type="InterPro" id="IPR006145">
    <property type="entry name" value="PsdUridine_synth_RsuA/RluA"/>
</dbReference>
<feature type="domain" description="Pseudouridine synthase RsuA/RluA-like" evidence="2">
    <location>
        <begin position="20"/>
        <end position="195"/>
    </location>
</feature>
<protein>
    <submittedName>
        <fullName evidence="3">Pseudouridine synthase</fullName>
    </submittedName>
</protein>
<gene>
    <name evidence="3" type="ORF">FRACYDRAFT_150793</name>
</gene>
<dbReference type="PANTHER" id="PTHR21600:SF87">
    <property type="entry name" value="RNA PSEUDOURIDYLATE SYNTHASE DOMAIN-CONTAINING PROTEIN 1"/>
    <property type="match status" value="1"/>
</dbReference>
<evidence type="ECO:0000313" key="3">
    <source>
        <dbReference type="EMBL" id="OEU13313.1"/>
    </source>
</evidence>
<accession>A0A1E7F626</accession>
<dbReference type="EMBL" id="KV784361">
    <property type="protein sequence ID" value="OEU13313.1"/>
    <property type="molecule type" value="Genomic_DNA"/>
</dbReference>
<dbReference type="InterPro" id="IPR050188">
    <property type="entry name" value="RluA_PseudoU_synthase"/>
</dbReference>
<evidence type="ECO:0000259" key="2">
    <source>
        <dbReference type="Pfam" id="PF00849"/>
    </source>
</evidence>
<feature type="non-terminal residue" evidence="3">
    <location>
        <position position="238"/>
    </location>
</feature>
<dbReference type="AlphaFoldDB" id="A0A1E7F626"/>
<dbReference type="GO" id="GO:0000455">
    <property type="term" value="P:enzyme-directed rRNA pseudouridine synthesis"/>
    <property type="evidence" value="ECO:0007669"/>
    <property type="project" value="TreeGrafter"/>
</dbReference>
<comment type="similarity">
    <text evidence="1">Belongs to the pseudouridine synthase RluA family.</text>
</comment>
<reference evidence="3 4" key="1">
    <citation type="submission" date="2016-09" db="EMBL/GenBank/DDBJ databases">
        <title>Extensive genetic diversity and differential bi-allelic expression allows diatom success in the polar Southern Ocean.</title>
        <authorList>
            <consortium name="DOE Joint Genome Institute"/>
            <person name="Mock T."/>
            <person name="Otillar R.P."/>
            <person name="Strauss J."/>
            <person name="Dupont C."/>
            <person name="Frickenhaus S."/>
            <person name="Maumus F."/>
            <person name="Mcmullan M."/>
            <person name="Sanges R."/>
            <person name="Schmutz J."/>
            <person name="Toseland A."/>
            <person name="Valas R."/>
            <person name="Veluchamy A."/>
            <person name="Ward B.J."/>
            <person name="Allen A."/>
            <person name="Barry K."/>
            <person name="Falciatore A."/>
            <person name="Ferrante M."/>
            <person name="Fortunato A.E."/>
            <person name="Gloeckner G."/>
            <person name="Gruber A."/>
            <person name="Hipkin R."/>
            <person name="Janech M."/>
            <person name="Kroth P."/>
            <person name="Leese F."/>
            <person name="Lindquist E."/>
            <person name="Lyon B.R."/>
            <person name="Martin J."/>
            <person name="Mayer C."/>
            <person name="Parker M."/>
            <person name="Quesneville H."/>
            <person name="Raymond J."/>
            <person name="Uhlig C."/>
            <person name="Valentin K.U."/>
            <person name="Worden A.Z."/>
            <person name="Armbrust E.V."/>
            <person name="Bowler C."/>
            <person name="Green B."/>
            <person name="Moulton V."/>
            <person name="Van Oosterhout C."/>
            <person name="Grigoriev I."/>
        </authorList>
    </citation>
    <scope>NUCLEOTIDE SEQUENCE [LARGE SCALE GENOMIC DNA]</scope>
    <source>
        <strain evidence="3 4">CCMP1102</strain>
    </source>
</reference>
<dbReference type="InParanoid" id="A0A1E7F626"/>
<name>A0A1E7F626_9STRA</name>
<dbReference type="InterPro" id="IPR020103">
    <property type="entry name" value="PsdUridine_synth_cat_dom_sf"/>
</dbReference>
<proteinExistence type="inferred from homology"/>
<dbReference type="GO" id="GO:0009982">
    <property type="term" value="F:pseudouridine synthase activity"/>
    <property type="evidence" value="ECO:0007669"/>
    <property type="project" value="InterPro"/>
</dbReference>
<dbReference type="PANTHER" id="PTHR21600">
    <property type="entry name" value="MITOCHONDRIAL RNA PSEUDOURIDINE SYNTHASE"/>
    <property type="match status" value="1"/>
</dbReference>
<dbReference type="Pfam" id="PF00849">
    <property type="entry name" value="PseudoU_synth_2"/>
    <property type="match status" value="1"/>
</dbReference>
<dbReference type="KEGG" id="fcy:FRACYDRAFT_150793"/>